<evidence type="ECO:0000256" key="13">
    <source>
        <dbReference type="RuleBase" id="RU361164"/>
    </source>
</evidence>
<keyword evidence="5" id="KW-0732">Signal</keyword>
<evidence type="ECO:0000256" key="5">
    <source>
        <dbReference type="ARBA" id="ARBA00022729"/>
    </source>
</evidence>
<dbReference type="PROSITE" id="PS00562">
    <property type="entry name" value="CBM1_1"/>
    <property type="match status" value="1"/>
</dbReference>
<dbReference type="AlphaFoldDB" id="F8MHE8"/>
<feature type="domain" description="CBM1" evidence="15">
    <location>
        <begin position="623"/>
        <end position="659"/>
    </location>
</feature>
<sequence length="659" mass="70015">MIMEEAEEKRTTSSTWRPSRFSEWWSVHTTPRPPPPPSSPSPSPSPRGNCALQSYGKRLERGWRMQTRERGASNPPAKPTAPRSLARLHETGVANEPWGALRDINIYIIWGFGTSSNSFSSISQSSSSSTPFSLILTMLAKFAALAALVASANAQAVCSLTAETHPSLNWSKCTSSGCTNVAGSITVDANWRWTHITSGSTNCYSGNEWDTSLCSTNTDCATKCCVDGAEYSSTYGIQTSGNSLSLQFVTKGSYSTNIGSRTYLMNGADAYQGFELLGNEFTFDVDVSGTGCGLNGALYFVSMDLDGGKAKYTNNKAGAKYGTGYCDAQCPRDLKYINGVANVEGWTPSTNDANAGIGNHGTCCSEMDIWEANKVSTAFTPHPCTTIEQHMCEGDSCGGTYSDDRYGGTCDADGCDFNSYRMGNTTFYGEGKTVDTSSKFTVVTQFIKDSAGDLAEIKRFYVQNGKVIENSQSNIDGVSGNSITQSFCNAQKTAFGDIDDFNKKGGLKQMGKALAKPMVLVMSIWDDHAANMLWLDSTYPVEGGSPGAYRGECPTTSGVPADVEANAPNSKVIFSNIKFGPIGSTFSGGSSGTTPSNPSSSVKPVTSTAKPSSTSTASNPSGTGAAHWAQCGGIGFSGPTTCQSPYTCQKINDYYSQCV</sequence>
<dbReference type="VEuPathDB" id="FungiDB:NEUTE1DRAFT_145583"/>
<dbReference type="Pfam" id="PF00734">
    <property type="entry name" value="CBM_1"/>
    <property type="match status" value="1"/>
</dbReference>
<dbReference type="SUPFAM" id="SSF57180">
    <property type="entry name" value="Cellulose-binding domain"/>
    <property type="match status" value="1"/>
</dbReference>
<dbReference type="SUPFAM" id="SSF49899">
    <property type="entry name" value="Concanavalin A-like lectins/glucanases"/>
    <property type="match status" value="1"/>
</dbReference>
<evidence type="ECO:0000256" key="6">
    <source>
        <dbReference type="ARBA" id="ARBA00022801"/>
    </source>
</evidence>
<dbReference type="SMART" id="SM00236">
    <property type="entry name" value="fCBD"/>
    <property type="match status" value="1"/>
</dbReference>
<dbReference type="InterPro" id="IPR035971">
    <property type="entry name" value="CBD_sf"/>
</dbReference>
<evidence type="ECO:0000256" key="1">
    <source>
        <dbReference type="ARBA" id="ARBA00001641"/>
    </source>
</evidence>
<dbReference type="EMBL" id="GL891303">
    <property type="protein sequence ID" value="EGO59611.1"/>
    <property type="molecule type" value="Genomic_DNA"/>
</dbReference>
<evidence type="ECO:0000313" key="16">
    <source>
        <dbReference type="EMBL" id="EGO59611.1"/>
    </source>
</evidence>
<accession>F8MHE8</accession>
<dbReference type="EC" id="3.2.1.-" evidence="13"/>
<dbReference type="GO" id="GO:0030245">
    <property type="term" value="P:cellulose catabolic process"/>
    <property type="evidence" value="ECO:0007669"/>
    <property type="project" value="UniProtKB-KW"/>
</dbReference>
<dbReference type="PANTHER" id="PTHR33753">
    <property type="entry name" value="1,4-BETA-D-GLUCAN CELLOBIOHYDROLASE B"/>
    <property type="match status" value="1"/>
</dbReference>
<keyword evidence="7 13" id="KW-0136">Cellulose degradation</keyword>
<keyword evidence="6 13" id="KW-0378">Hydrolase</keyword>
<evidence type="ECO:0000313" key="17">
    <source>
        <dbReference type="Proteomes" id="UP000008065"/>
    </source>
</evidence>
<keyword evidence="11 13" id="KW-0326">Glycosidase</keyword>
<dbReference type="Proteomes" id="UP000008065">
    <property type="component" value="Unassembled WGS sequence"/>
</dbReference>
<keyword evidence="12 13" id="KW-0624">Polysaccharide degradation</keyword>
<organism evidence="16 17">
    <name type="scientific">Neurospora tetrasperma (strain FGSC 2508 / ATCC MYA-4615 / P0657)</name>
    <dbReference type="NCBI Taxonomy" id="510951"/>
    <lineage>
        <taxon>Eukaryota</taxon>
        <taxon>Fungi</taxon>
        <taxon>Dikarya</taxon>
        <taxon>Ascomycota</taxon>
        <taxon>Pezizomycotina</taxon>
        <taxon>Sordariomycetes</taxon>
        <taxon>Sordariomycetidae</taxon>
        <taxon>Sordariales</taxon>
        <taxon>Sordariaceae</taxon>
        <taxon>Neurospora</taxon>
    </lineage>
</organism>
<evidence type="ECO:0000256" key="2">
    <source>
        <dbReference type="ARBA" id="ARBA00004613"/>
    </source>
</evidence>
<gene>
    <name evidence="16" type="ORF">NEUTE1DRAFT_145583</name>
</gene>
<dbReference type="GO" id="GO:0005576">
    <property type="term" value="C:extracellular region"/>
    <property type="evidence" value="ECO:0007669"/>
    <property type="project" value="UniProtKB-SubCell"/>
</dbReference>
<dbReference type="PRINTS" id="PR00734">
    <property type="entry name" value="GLHYDRLASE7"/>
</dbReference>
<dbReference type="InterPro" id="IPR000254">
    <property type="entry name" value="CBD"/>
</dbReference>
<comment type="subcellular location">
    <subcellularLocation>
        <location evidence="2">Secreted</location>
    </subcellularLocation>
</comment>
<dbReference type="RefSeq" id="XP_009849826.1">
    <property type="nucleotide sequence ID" value="XM_009851524.1"/>
</dbReference>
<comment type="catalytic activity">
    <reaction evidence="1">
        <text>Hydrolysis of (1-&gt;4)-beta-D-glucosidic linkages in cellulose and cellotetraose, releasing cellobiose from the non-reducing ends of the chains.</text>
        <dbReference type="EC" id="3.2.1.91"/>
    </reaction>
</comment>
<name>F8MHE8_NEUT8</name>
<dbReference type="GeneID" id="20826603"/>
<dbReference type="GO" id="GO:0030248">
    <property type="term" value="F:cellulose binding"/>
    <property type="evidence" value="ECO:0007669"/>
    <property type="project" value="InterPro"/>
</dbReference>
<dbReference type="KEGG" id="nte:NEUTE1DRAFT145583"/>
<feature type="region of interest" description="Disordered" evidence="14">
    <location>
        <begin position="588"/>
        <end position="622"/>
    </location>
</feature>
<keyword evidence="4" id="KW-0964">Secreted</keyword>
<dbReference type="PANTHER" id="PTHR33753:SF2">
    <property type="entry name" value="GLYCOSIDE HYDROLASE FAMILY 7 PROTEIN"/>
    <property type="match status" value="1"/>
</dbReference>
<evidence type="ECO:0000256" key="12">
    <source>
        <dbReference type="ARBA" id="ARBA00023326"/>
    </source>
</evidence>
<dbReference type="InterPro" id="IPR037019">
    <property type="entry name" value="Glyco_hydro_7_sf"/>
</dbReference>
<dbReference type="InterPro" id="IPR013320">
    <property type="entry name" value="ConA-like_dom_sf"/>
</dbReference>
<dbReference type="FunFam" id="2.70.100.10:FF:000001">
    <property type="entry name" value="Glucanase"/>
    <property type="match status" value="1"/>
</dbReference>
<comment type="similarity">
    <text evidence="3 13">Belongs to the glycosyl hydrolase 7 (cellulase C) family.</text>
</comment>
<dbReference type="HOGENOM" id="CLU_020817_3_2_1"/>
<evidence type="ECO:0000256" key="7">
    <source>
        <dbReference type="ARBA" id="ARBA00023001"/>
    </source>
</evidence>
<dbReference type="InterPro" id="IPR001722">
    <property type="entry name" value="Glyco_hydro_7"/>
</dbReference>
<feature type="compositionally biased region" description="Pro residues" evidence="14">
    <location>
        <begin position="31"/>
        <end position="45"/>
    </location>
</feature>
<evidence type="ECO:0000256" key="10">
    <source>
        <dbReference type="ARBA" id="ARBA00023277"/>
    </source>
</evidence>
<evidence type="ECO:0000256" key="4">
    <source>
        <dbReference type="ARBA" id="ARBA00022525"/>
    </source>
</evidence>
<dbReference type="GO" id="GO:0016162">
    <property type="term" value="F:cellulose 1,4-beta-cellobiosidase activity"/>
    <property type="evidence" value="ECO:0007669"/>
    <property type="project" value="UniProtKB-EC"/>
</dbReference>
<keyword evidence="17" id="KW-1185">Reference proteome</keyword>
<keyword evidence="9" id="KW-0325">Glycoprotein</keyword>
<evidence type="ECO:0000256" key="14">
    <source>
        <dbReference type="SAM" id="MobiDB-lite"/>
    </source>
</evidence>
<feature type="region of interest" description="Disordered" evidence="14">
    <location>
        <begin position="25"/>
        <end position="52"/>
    </location>
</feature>
<keyword evidence="8" id="KW-1015">Disulfide bond</keyword>
<proteinExistence type="inferred from homology"/>
<dbReference type="CDD" id="cd07999">
    <property type="entry name" value="GH7_CBH_EG"/>
    <property type="match status" value="1"/>
</dbReference>
<evidence type="ECO:0000259" key="15">
    <source>
        <dbReference type="PROSITE" id="PS51164"/>
    </source>
</evidence>
<dbReference type="OrthoDB" id="412382at2759"/>
<keyword evidence="10" id="KW-0119">Carbohydrate metabolism</keyword>
<evidence type="ECO:0000256" key="9">
    <source>
        <dbReference type="ARBA" id="ARBA00023180"/>
    </source>
</evidence>
<evidence type="ECO:0000256" key="8">
    <source>
        <dbReference type="ARBA" id="ARBA00023157"/>
    </source>
</evidence>
<protein>
    <recommendedName>
        <fullName evidence="13">Glucanase</fullName>
        <ecNumber evidence="13">3.2.1.-</ecNumber>
    </recommendedName>
</protein>
<dbReference type="PROSITE" id="PS51164">
    <property type="entry name" value="CBM1_2"/>
    <property type="match status" value="1"/>
</dbReference>
<evidence type="ECO:0000256" key="11">
    <source>
        <dbReference type="ARBA" id="ARBA00023295"/>
    </source>
</evidence>
<evidence type="ECO:0000256" key="3">
    <source>
        <dbReference type="ARBA" id="ARBA00006044"/>
    </source>
</evidence>
<dbReference type="Pfam" id="PF00840">
    <property type="entry name" value="Glyco_hydro_7"/>
    <property type="match status" value="1"/>
</dbReference>
<reference evidence="17" key="1">
    <citation type="journal article" date="2011" name="Genetics">
        <title>Massive changes in genome architecture accompany the transition to self-fertility in the filamentous fungus Neurospora tetrasperma.</title>
        <authorList>
            <person name="Ellison C.E."/>
            <person name="Stajich J.E."/>
            <person name="Jacobson D.J."/>
            <person name="Natvig D.O."/>
            <person name="Lapidus A."/>
            <person name="Foster B."/>
            <person name="Aerts A."/>
            <person name="Riley R."/>
            <person name="Lindquist E.A."/>
            <person name="Grigoriev I.V."/>
            <person name="Taylor J.W."/>
        </authorList>
    </citation>
    <scope>NUCLEOTIDE SEQUENCE [LARGE SCALE GENOMIC DNA]</scope>
    <source>
        <strain evidence="17">FGSC 2508 / P0657</strain>
    </source>
</reference>
<dbReference type="Gene3D" id="2.70.100.10">
    <property type="entry name" value="Glycoside hydrolase, family 7, domain"/>
    <property type="match status" value="1"/>
</dbReference>